<keyword evidence="2" id="KW-1185">Reference proteome</keyword>
<accession>A0A1R3S1H2</accession>
<dbReference type="EMBL" id="KV907493">
    <property type="protein sequence ID" value="OOG00551.1"/>
    <property type="molecule type" value="Genomic_DNA"/>
</dbReference>
<dbReference type="PANTHER" id="PTHR38846:SF1">
    <property type="entry name" value="C3H1-TYPE DOMAIN-CONTAINING PROTEIN"/>
    <property type="match status" value="1"/>
</dbReference>
<protein>
    <submittedName>
        <fullName evidence="1">Uncharacterized protein</fullName>
    </submittedName>
</protein>
<sequence length="148" mass="16908">MNSSYDFSRFPGFQPNPSALARDEFTRLAHHMQWKPGSKKYRREWAEFTGSEFRQHFGAQSKLENWQALCNELKLDGPIASITQCRKALAKVHVNLVDLIDSRRAGALVHQFSNVGALRVYTRGSGKIFPKAAAKEDGFLKDLLRKIW</sequence>
<gene>
    <name evidence="1" type="ORF">ASPCADRAFT_401531</name>
</gene>
<dbReference type="Proteomes" id="UP000188318">
    <property type="component" value="Unassembled WGS sequence"/>
</dbReference>
<dbReference type="VEuPathDB" id="FungiDB:ASPCADRAFT_401531"/>
<evidence type="ECO:0000313" key="2">
    <source>
        <dbReference type="Proteomes" id="UP000188318"/>
    </source>
</evidence>
<proteinExistence type="predicted"/>
<dbReference type="AlphaFoldDB" id="A0A1R3S1H2"/>
<evidence type="ECO:0000313" key="1">
    <source>
        <dbReference type="EMBL" id="OOG00551.1"/>
    </source>
</evidence>
<name>A0A1R3S1H2_ASPC5</name>
<reference evidence="2" key="1">
    <citation type="journal article" date="2017" name="Genome Biol.">
        <title>Comparative genomics reveals high biological diversity and specific adaptations in the industrially and medically important fungal genus Aspergillus.</title>
        <authorList>
            <person name="de Vries R.P."/>
            <person name="Riley R."/>
            <person name="Wiebenga A."/>
            <person name="Aguilar-Osorio G."/>
            <person name="Amillis S."/>
            <person name="Uchima C.A."/>
            <person name="Anderluh G."/>
            <person name="Asadollahi M."/>
            <person name="Askin M."/>
            <person name="Barry K."/>
            <person name="Battaglia E."/>
            <person name="Bayram O."/>
            <person name="Benocci T."/>
            <person name="Braus-Stromeyer S.A."/>
            <person name="Caldana C."/>
            <person name="Canovas D."/>
            <person name="Cerqueira G.C."/>
            <person name="Chen F."/>
            <person name="Chen W."/>
            <person name="Choi C."/>
            <person name="Clum A."/>
            <person name="Dos Santos R.A."/>
            <person name="Damasio A.R."/>
            <person name="Diallinas G."/>
            <person name="Emri T."/>
            <person name="Fekete E."/>
            <person name="Flipphi M."/>
            <person name="Freyberg S."/>
            <person name="Gallo A."/>
            <person name="Gournas C."/>
            <person name="Habgood R."/>
            <person name="Hainaut M."/>
            <person name="Harispe M.L."/>
            <person name="Henrissat B."/>
            <person name="Hilden K.S."/>
            <person name="Hope R."/>
            <person name="Hossain A."/>
            <person name="Karabika E."/>
            <person name="Karaffa L."/>
            <person name="Karanyi Z."/>
            <person name="Krasevec N."/>
            <person name="Kuo A."/>
            <person name="Kusch H."/>
            <person name="LaButti K."/>
            <person name="Lagendijk E.L."/>
            <person name="Lapidus A."/>
            <person name="Levasseur A."/>
            <person name="Lindquist E."/>
            <person name="Lipzen A."/>
            <person name="Logrieco A.F."/>
            <person name="MacCabe A."/>
            <person name="Maekelae M.R."/>
            <person name="Malavazi I."/>
            <person name="Melin P."/>
            <person name="Meyer V."/>
            <person name="Mielnichuk N."/>
            <person name="Miskei M."/>
            <person name="Molnar A.P."/>
            <person name="Mule G."/>
            <person name="Ngan C.Y."/>
            <person name="Orejas M."/>
            <person name="Orosz E."/>
            <person name="Ouedraogo J.P."/>
            <person name="Overkamp K.M."/>
            <person name="Park H.-S."/>
            <person name="Perrone G."/>
            <person name="Piumi F."/>
            <person name="Punt P.J."/>
            <person name="Ram A.F."/>
            <person name="Ramon A."/>
            <person name="Rauscher S."/>
            <person name="Record E."/>
            <person name="Riano-Pachon D.M."/>
            <person name="Robert V."/>
            <person name="Roehrig J."/>
            <person name="Ruller R."/>
            <person name="Salamov A."/>
            <person name="Salih N.S."/>
            <person name="Samson R.A."/>
            <person name="Sandor E."/>
            <person name="Sanguinetti M."/>
            <person name="Schuetze T."/>
            <person name="Sepcic K."/>
            <person name="Shelest E."/>
            <person name="Sherlock G."/>
            <person name="Sophianopoulou V."/>
            <person name="Squina F.M."/>
            <person name="Sun H."/>
            <person name="Susca A."/>
            <person name="Todd R.B."/>
            <person name="Tsang A."/>
            <person name="Unkles S.E."/>
            <person name="van de Wiele N."/>
            <person name="van Rossen-Uffink D."/>
            <person name="Oliveira J.V."/>
            <person name="Vesth T.C."/>
            <person name="Visser J."/>
            <person name="Yu J.-H."/>
            <person name="Zhou M."/>
            <person name="Andersen M.R."/>
            <person name="Archer D.B."/>
            <person name="Baker S.E."/>
            <person name="Benoit I."/>
            <person name="Brakhage A.A."/>
            <person name="Braus G.H."/>
            <person name="Fischer R."/>
            <person name="Frisvad J.C."/>
            <person name="Goldman G.H."/>
            <person name="Houbraken J."/>
            <person name="Oakley B."/>
            <person name="Pocsi I."/>
            <person name="Scazzocchio C."/>
            <person name="Seiboth B."/>
            <person name="vanKuyk P.A."/>
            <person name="Wortman J."/>
            <person name="Dyer P.S."/>
            <person name="Grigoriev I.V."/>
        </authorList>
    </citation>
    <scope>NUCLEOTIDE SEQUENCE [LARGE SCALE GENOMIC DNA]</scope>
    <source>
        <strain evidence="2">ITEM 5010</strain>
    </source>
</reference>
<dbReference type="PANTHER" id="PTHR38846">
    <property type="entry name" value="C3H1-TYPE DOMAIN-CONTAINING PROTEIN"/>
    <property type="match status" value="1"/>
</dbReference>
<dbReference type="OMA" id="YRTEWAR"/>
<dbReference type="OrthoDB" id="6105938at2759"/>
<organism evidence="1 2">
    <name type="scientific">Aspergillus carbonarius (strain ITEM 5010)</name>
    <dbReference type="NCBI Taxonomy" id="602072"/>
    <lineage>
        <taxon>Eukaryota</taxon>
        <taxon>Fungi</taxon>
        <taxon>Dikarya</taxon>
        <taxon>Ascomycota</taxon>
        <taxon>Pezizomycotina</taxon>
        <taxon>Eurotiomycetes</taxon>
        <taxon>Eurotiomycetidae</taxon>
        <taxon>Eurotiales</taxon>
        <taxon>Aspergillaceae</taxon>
        <taxon>Aspergillus</taxon>
        <taxon>Aspergillus subgen. Circumdati</taxon>
    </lineage>
</organism>